<protein>
    <recommendedName>
        <fullName evidence="3">Phage replication initiation protein</fullName>
    </recommendedName>
</protein>
<dbReference type="RefSeq" id="WP_242857671.1">
    <property type="nucleotide sequence ID" value="NZ_CYZU01000112.1"/>
</dbReference>
<dbReference type="EMBL" id="CYZU01000112">
    <property type="protein sequence ID" value="CUP43820.1"/>
    <property type="molecule type" value="Genomic_DNA"/>
</dbReference>
<accession>A0A174NBL2</accession>
<name>A0A174NBL2_9FIRM</name>
<dbReference type="AlphaFoldDB" id="A0A174NBL2"/>
<evidence type="ECO:0000313" key="1">
    <source>
        <dbReference type="EMBL" id="CUP43820.1"/>
    </source>
</evidence>
<sequence>MAERRMFSKTIVDSDAFLDMPLSTQALYFHLSMRADDDGFLNNAKKIQRVVGASEDDLKLLIMKRFVIEFEEGIIVIKHWRMNNYLRKDRYTPTVYQDELSMLDVKENGAYTLMATAGIPDGNQCETQVRLGKDSIGKVSIDTTCPEPEPAPDRKQVISLTLNDKSEFWIYGDQVEQWSELFPAVDVMQELRKMKSWLDSNPSRRKTKKGILRFVNSWLSKEQDKGRVQTNKAPVSKNLNNFERRQYNMDSLEEQLLSR</sequence>
<reference evidence="1 2" key="1">
    <citation type="submission" date="2015-09" db="EMBL/GenBank/DDBJ databases">
        <authorList>
            <consortium name="Pathogen Informatics"/>
        </authorList>
    </citation>
    <scope>NUCLEOTIDE SEQUENCE [LARGE SCALE GENOMIC DNA]</scope>
    <source>
        <strain evidence="1 2">2789STDY5834876</strain>
    </source>
</reference>
<gene>
    <name evidence="1" type="ORF">ERS852491_05145</name>
</gene>
<organism evidence="1 2">
    <name type="scientific">Faecalicatena contorta</name>
    <dbReference type="NCBI Taxonomy" id="39482"/>
    <lineage>
        <taxon>Bacteria</taxon>
        <taxon>Bacillati</taxon>
        <taxon>Bacillota</taxon>
        <taxon>Clostridia</taxon>
        <taxon>Lachnospirales</taxon>
        <taxon>Lachnospiraceae</taxon>
        <taxon>Faecalicatena</taxon>
    </lineage>
</organism>
<dbReference type="STRING" id="39482.ERS852491_05145"/>
<evidence type="ECO:0008006" key="3">
    <source>
        <dbReference type="Google" id="ProtNLM"/>
    </source>
</evidence>
<evidence type="ECO:0000313" key="2">
    <source>
        <dbReference type="Proteomes" id="UP000095544"/>
    </source>
</evidence>
<proteinExistence type="predicted"/>
<dbReference type="Proteomes" id="UP000095544">
    <property type="component" value="Unassembled WGS sequence"/>
</dbReference>